<dbReference type="SUPFAM" id="SSF49464">
    <property type="entry name" value="Carboxypeptidase regulatory domain-like"/>
    <property type="match status" value="1"/>
</dbReference>
<dbReference type="Pfam" id="PF13715">
    <property type="entry name" value="CarbopepD_reg_2"/>
    <property type="match status" value="1"/>
</dbReference>
<evidence type="ECO:0000256" key="4">
    <source>
        <dbReference type="ARBA" id="ARBA00022692"/>
    </source>
</evidence>
<keyword evidence="3 8" id="KW-1134">Transmembrane beta strand</keyword>
<dbReference type="InterPro" id="IPR023997">
    <property type="entry name" value="TonB-dep_OMP_SusC/RagA_CS"/>
</dbReference>
<accession>A0ABT8R0M9</accession>
<dbReference type="InterPro" id="IPR037066">
    <property type="entry name" value="Plug_dom_sf"/>
</dbReference>
<evidence type="ECO:0000256" key="10">
    <source>
        <dbReference type="SAM" id="MobiDB-lite"/>
    </source>
</evidence>
<keyword evidence="2 8" id="KW-0813">Transport</keyword>
<evidence type="ECO:0000256" key="8">
    <source>
        <dbReference type="PROSITE-ProRule" id="PRU01360"/>
    </source>
</evidence>
<reference evidence="13" key="1">
    <citation type="submission" date="2023-07" db="EMBL/GenBank/DDBJ databases">
        <title>The genome sequence of Rhodocytophaga aerolata KACC 12507.</title>
        <authorList>
            <person name="Zhang X."/>
        </authorList>
    </citation>
    <scope>NUCLEOTIDE SEQUENCE</scope>
    <source>
        <strain evidence="13">KACC 12507</strain>
    </source>
</reference>
<evidence type="ECO:0000313" key="13">
    <source>
        <dbReference type="EMBL" id="MDO1445489.1"/>
    </source>
</evidence>
<keyword evidence="4 8" id="KW-0812">Transmembrane</keyword>
<dbReference type="Pfam" id="PF07715">
    <property type="entry name" value="Plug"/>
    <property type="match status" value="1"/>
</dbReference>
<comment type="caution">
    <text evidence="13">The sequence shown here is derived from an EMBL/GenBank/DDBJ whole genome shotgun (WGS) entry which is preliminary data.</text>
</comment>
<dbReference type="InterPro" id="IPR012910">
    <property type="entry name" value="Plug_dom"/>
</dbReference>
<feature type="compositionally biased region" description="Polar residues" evidence="10">
    <location>
        <begin position="954"/>
        <end position="972"/>
    </location>
</feature>
<evidence type="ECO:0000256" key="1">
    <source>
        <dbReference type="ARBA" id="ARBA00004571"/>
    </source>
</evidence>
<dbReference type="Gene3D" id="2.170.130.10">
    <property type="entry name" value="TonB-dependent receptor, plug domain"/>
    <property type="match status" value="1"/>
</dbReference>
<keyword evidence="14" id="KW-1185">Reference proteome</keyword>
<keyword evidence="6 8" id="KW-0472">Membrane</keyword>
<dbReference type="InterPro" id="IPR008969">
    <property type="entry name" value="CarboxyPept-like_regulatory"/>
</dbReference>
<name>A0ABT8R0M9_9BACT</name>
<dbReference type="InterPro" id="IPR036942">
    <property type="entry name" value="Beta-barrel_TonB_sf"/>
</dbReference>
<dbReference type="RefSeq" id="WP_302036296.1">
    <property type="nucleotide sequence ID" value="NZ_JAUKPO010000002.1"/>
</dbReference>
<dbReference type="InterPro" id="IPR023996">
    <property type="entry name" value="TonB-dep_OMP_SusC/RagA"/>
</dbReference>
<comment type="subcellular location">
    <subcellularLocation>
        <location evidence="1 8">Cell outer membrane</location>
        <topology evidence="1 8">Multi-pass membrane protein</topology>
    </subcellularLocation>
</comment>
<dbReference type="InterPro" id="IPR039426">
    <property type="entry name" value="TonB-dep_rcpt-like"/>
</dbReference>
<evidence type="ECO:0000313" key="14">
    <source>
        <dbReference type="Proteomes" id="UP001168528"/>
    </source>
</evidence>
<dbReference type="NCBIfam" id="TIGR04057">
    <property type="entry name" value="SusC_RagA_signa"/>
    <property type="match status" value="1"/>
</dbReference>
<dbReference type="EMBL" id="JAUKPO010000002">
    <property type="protein sequence ID" value="MDO1445489.1"/>
    <property type="molecule type" value="Genomic_DNA"/>
</dbReference>
<dbReference type="InterPro" id="IPR000531">
    <property type="entry name" value="Beta-barrel_TonB"/>
</dbReference>
<keyword evidence="7 8" id="KW-0998">Cell outer membrane</keyword>
<evidence type="ECO:0000256" key="3">
    <source>
        <dbReference type="ARBA" id="ARBA00022452"/>
    </source>
</evidence>
<proteinExistence type="inferred from homology"/>
<dbReference type="SUPFAM" id="SSF56935">
    <property type="entry name" value="Porins"/>
    <property type="match status" value="1"/>
</dbReference>
<gene>
    <name evidence="13" type="ORF">Q0590_04460</name>
</gene>
<organism evidence="13 14">
    <name type="scientific">Rhodocytophaga aerolata</name>
    <dbReference type="NCBI Taxonomy" id="455078"/>
    <lineage>
        <taxon>Bacteria</taxon>
        <taxon>Pseudomonadati</taxon>
        <taxon>Bacteroidota</taxon>
        <taxon>Cytophagia</taxon>
        <taxon>Cytophagales</taxon>
        <taxon>Rhodocytophagaceae</taxon>
        <taxon>Rhodocytophaga</taxon>
    </lineage>
</organism>
<dbReference type="Proteomes" id="UP001168528">
    <property type="component" value="Unassembled WGS sequence"/>
</dbReference>
<evidence type="ECO:0000256" key="7">
    <source>
        <dbReference type="ARBA" id="ARBA00023237"/>
    </source>
</evidence>
<sequence>MPNSLLLRWKYSILLLLFCIPLTGVYAQGITVKGKVSDDQGQGIPGVNVLLKGTTTGTSTDGNGDYTLAVPNGSGTLAYSFIGFVNQEVPINNRTTIDVTLASDVKALEEVVVVGYGTQKKGEITSAVTKIDAEQFNKGNIADVSRLLQGKVAGLSIARPGGDPNSRSAIRLRGLSTLGANTQPLVVIDGQIGADLNTVDPNDIKSIDVLKDAASAAIYGTRGSAGVIIITTNSGEVGPPQFTYNGFLTAEDPAKFTPNMTADEYRALGKGTDYGASTNWYDEISRTALSHTHNVSLSGGSVGTTYNASLNYRDFQGVAINTGFEQLNGRLNLVQKAFKDKLVVNLNLNMTKRTGQLGFPEAFKYAAIFNPTAPVRTTDPLYDLTGSGYFESNFVDYANPVAVMEQNTNDQDLKRLNITGSAEYEIVRGLKFLVRYAQQHVSNYRWSYFPRNSFHSRNLLGVSGFARGGFAYKADEESFNQLYENTLSYSTNISALNISGVAGYSYQDFQNKGFSIRAGNFLTDVSAEDLGTAQDLREGRATADSYKNGSRLVAFFGRLNLNYNDIAFLTASLRREGSTQFGENNKWGMFPAVSAGFDLSRIIDIPGVDNLKFRASYGVTGALPPMSYLSLPTLSPSTSSFYAGNNRYLPSYGPDKNPNPDLKWEKKAEFDAGVDFALLDNRLTGTADYYVRNTSDLIFNGTVPVPPNLVSTTWLNIGELKSSGFELALGYDVLRDGPFTWNSAGNFSTYSVTLASLDPRYAAPYVGATNLGTPGQEATQITRAVRGEKIGMLWGFIYEGVDEGGKYKFRDLNSDGKIDDNDRTQIGNGLPKFEFGWTNTFKYKNFDLNFFIRGSLGHDIINTYRAFYENPNVASSYNVVNSRYFNPAITDGQIFSSLFVEKASFVKMDNATLGYNFSFPKNAAFKTLRVYVTGQNLFLITDYTGVDPEVRYSDNTNQLSQNSLNPSPTDSNALAPGVDRRETWVFTRSYTLGVNLGF</sequence>
<feature type="region of interest" description="Disordered" evidence="10">
    <location>
        <begin position="954"/>
        <end position="975"/>
    </location>
</feature>
<evidence type="ECO:0000256" key="6">
    <source>
        <dbReference type="ARBA" id="ARBA00023136"/>
    </source>
</evidence>
<protein>
    <submittedName>
        <fullName evidence="13">SusC/RagA family TonB-linked outer membrane protein</fullName>
    </submittedName>
</protein>
<evidence type="ECO:0000256" key="9">
    <source>
        <dbReference type="RuleBase" id="RU003357"/>
    </source>
</evidence>
<feature type="domain" description="TonB-dependent receptor-like beta-barrel" evidence="11">
    <location>
        <begin position="379"/>
        <end position="937"/>
    </location>
</feature>
<comment type="similarity">
    <text evidence="8 9">Belongs to the TonB-dependent receptor family.</text>
</comment>
<dbReference type="Pfam" id="PF00593">
    <property type="entry name" value="TonB_dep_Rec_b-barrel"/>
    <property type="match status" value="1"/>
</dbReference>
<dbReference type="Gene3D" id="2.40.170.20">
    <property type="entry name" value="TonB-dependent receptor, beta-barrel domain"/>
    <property type="match status" value="1"/>
</dbReference>
<dbReference type="PROSITE" id="PS52016">
    <property type="entry name" value="TONB_DEPENDENT_REC_3"/>
    <property type="match status" value="1"/>
</dbReference>
<dbReference type="NCBIfam" id="TIGR04056">
    <property type="entry name" value="OMP_RagA_SusC"/>
    <property type="match status" value="1"/>
</dbReference>
<evidence type="ECO:0000259" key="12">
    <source>
        <dbReference type="Pfam" id="PF07715"/>
    </source>
</evidence>
<keyword evidence="5 9" id="KW-0798">TonB box</keyword>
<dbReference type="Gene3D" id="2.60.40.1120">
    <property type="entry name" value="Carboxypeptidase-like, regulatory domain"/>
    <property type="match status" value="1"/>
</dbReference>
<evidence type="ECO:0000256" key="5">
    <source>
        <dbReference type="ARBA" id="ARBA00023077"/>
    </source>
</evidence>
<evidence type="ECO:0000256" key="2">
    <source>
        <dbReference type="ARBA" id="ARBA00022448"/>
    </source>
</evidence>
<evidence type="ECO:0000259" key="11">
    <source>
        <dbReference type="Pfam" id="PF00593"/>
    </source>
</evidence>
<feature type="domain" description="TonB-dependent receptor plug" evidence="12">
    <location>
        <begin position="121"/>
        <end position="227"/>
    </location>
</feature>